<evidence type="ECO:0000313" key="2">
    <source>
        <dbReference type="Proteomes" id="UP000663992"/>
    </source>
</evidence>
<dbReference type="Proteomes" id="UP000663992">
    <property type="component" value="Unassembled WGS sequence"/>
</dbReference>
<protein>
    <recommendedName>
        <fullName evidence="3">Response regulatory domain-containing protein</fullName>
    </recommendedName>
</protein>
<dbReference type="InterPro" id="IPR011006">
    <property type="entry name" value="CheY-like_superfamily"/>
</dbReference>
<name>A0ABS3CUN8_9ALTE</name>
<reference evidence="1 2" key="1">
    <citation type="submission" date="2021-03" db="EMBL/GenBank/DDBJ databases">
        <title>novel species isolated from a fishpond in China.</title>
        <authorList>
            <person name="Lu H."/>
            <person name="Cai Z."/>
        </authorList>
    </citation>
    <scope>NUCLEOTIDE SEQUENCE [LARGE SCALE GENOMIC DNA]</scope>
    <source>
        <strain evidence="1 2">Y57</strain>
    </source>
</reference>
<evidence type="ECO:0008006" key="3">
    <source>
        <dbReference type="Google" id="ProtNLM"/>
    </source>
</evidence>
<accession>A0ABS3CUN8</accession>
<keyword evidence="2" id="KW-1185">Reference proteome</keyword>
<dbReference type="EMBL" id="JAFKCS010000012">
    <property type="protein sequence ID" value="MBN7820805.1"/>
    <property type="molecule type" value="Genomic_DNA"/>
</dbReference>
<evidence type="ECO:0000313" key="1">
    <source>
        <dbReference type="EMBL" id="MBN7820805.1"/>
    </source>
</evidence>
<gene>
    <name evidence="1" type="ORF">J0A65_13080</name>
</gene>
<dbReference type="RefSeq" id="WP_206594635.1">
    <property type="nucleotide sequence ID" value="NZ_JAFKCS010000012.1"/>
</dbReference>
<proteinExistence type="predicted"/>
<comment type="caution">
    <text evidence="1">The sequence shown here is derived from an EMBL/GenBank/DDBJ whole genome shotgun (WGS) entry which is preliminary data.</text>
</comment>
<dbReference type="SUPFAM" id="SSF52172">
    <property type="entry name" value="CheY-like"/>
    <property type="match status" value="1"/>
</dbReference>
<sequence>MPLRILLIEPDATLKKDLALVLQSTGGYEVETLDSPQQATPLLISRPFAVLLGKQPALSNMPASMLKIGYGTYRSPPPEHCLGWIEHWQPLPGFAERVRLLLEG</sequence>
<organism evidence="1 2">
    <name type="scientific">Bowmanella yangjiangensis</name>
    <dbReference type="NCBI Taxonomy" id="2811230"/>
    <lineage>
        <taxon>Bacteria</taxon>
        <taxon>Pseudomonadati</taxon>
        <taxon>Pseudomonadota</taxon>
        <taxon>Gammaproteobacteria</taxon>
        <taxon>Alteromonadales</taxon>
        <taxon>Alteromonadaceae</taxon>
        <taxon>Bowmanella</taxon>
    </lineage>
</organism>